<keyword evidence="5" id="KW-0175">Coiled coil</keyword>
<protein>
    <submittedName>
        <fullName evidence="7">Colicin V secretion protein CvaA</fullName>
    </submittedName>
</protein>
<dbReference type="Proteomes" id="UP000494363">
    <property type="component" value="Unassembled WGS sequence"/>
</dbReference>
<dbReference type="InterPro" id="IPR050739">
    <property type="entry name" value="MFP"/>
</dbReference>
<dbReference type="Gene3D" id="2.40.30.170">
    <property type="match status" value="1"/>
</dbReference>
<evidence type="ECO:0000256" key="4">
    <source>
        <dbReference type="ARBA" id="ARBA00023136"/>
    </source>
</evidence>
<gene>
    <name evidence="7" type="primary">cvaA</name>
    <name evidence="7" type="ORF">LMG29542_02924</name>
</gene>
<accession>A0A6J5DU20</accession>
<proteinExistence type="predicted"/>
<feature type="coiled-coil region" evidence="5">
    <location>
        <begin position="139"/>
        <end position="230"/>
    </location>
</feature>
<name>A0A6J5DU20_9BURK</name>
<organism evidence="7 8">
    <name type="scientific">Paraburkholderia humisilvae</name>
    <dbReference type="NCBI Taxonomy" id="627669"/>
    <lineage>
        <taxon>Bacteria</taxon>
        <taxon>Pseudomonadati</taxon>
        <taxon>Pseudomonadota</taxon>
        <taxon>Betaproteobacteria</taxon>
        <taxon>Burkholderiales</taxon>
        <taxon>Burkholderiaceae</taxon>
        <taxon>Paraburkholderia</taxon>
    </lineage>
</organism>
<sequence length="399" mass="44222">MDPTNLPQFRDIPWRWIAYATSALLGAAIVFAFNHQIEIKQDVPCEIISSSELKIRGISGLVTSIYVQPAAQVAQGAPLFRLQRDLSLASDGRQRLDFDTRMRDEQLAAADTQWAQRKIQLHAQLDGARATEASRRAELAALDEQIAEARALAAGAERKLQRLESAAGLVTANRVEDASTEVHQARANVAQSTARRAQLVGEIGASRNTRADLEAQLKELDARHARDAQDIRLRFEQSRQDTTISAPKAGVITFSSLVPGRMLAPEDVALVMATCDDRRLRAALLIPSRRRGFVRIGQTVRLKFDAFPYAKFGTYEARIDALSDTTVDAPARPDSNQKEPGKPAGDSYMAWATLHGRTFDFEGQHFDILPGMRAMASIVVERRTIAEWVLAPLFRVWRG</sequence>
<keyword evidence="3 6" id="KW-1133">Transmembrane helix</keyword>
<comment type="subcellular location">
    <subcellularLocation>
        <location evidence="1">Membrane</location>
        <topology evidence="1">Single-pass membrane protein</topology>
    </subcellularLocation>
</comment>
<evidence type="ECO:0000256" key="2">
    <source>
        <dbReference type="ARBA" id="ARBA00022692"/>
    </source>
</evidence>
<dbReference type="PANTHER" id="PTHR30386:SF26">
    <property type="entry name" value="TRANSPORT PROTEIN COMB"/>
    <property type="match status" value="1"/>
</dbReference>
<evidence type="ECO:0000313" key="7">
    <source>
        <dbReference type="EMBL" id="CAB3756851.1"/>
    </source>
</evidence>
<evidence type="ECO:0000256" key="1">
    <source>
        <dbReference type="ARBA" id="ARBA00004167"/>
    </source>
</evidence>
<dbReference type="PANTHER" id="PTHR30386">
    <property type="entry name" value="MEMBRANE FUSION SUBUNIT OF EMRAB-TOLC MULTIDRUG EFFLUX PUMP"/>
    <property type="match status" value="1"/>
</dbReference>
<dbReference type="GO" id="GO:0016020">
    <property type="term" value="C:membrane"/>
    <property type="evidence" value="ECO:0007669"/>
    <property type="project" value="UniProtKB-SubCell"/>
</dbReference>
<keyword evidence="8" id="KW-1185">Reference proteome</keyword>
<evidence type="ECO:0000256" key="3">
    <source>
        <dbReference type="ARBA" id="ARBA00022989"/>
    </source>
</evidence>
<dbReference type="RefSeq" id="WP_175227173.1">
    <property type="nucleotide sequence ID" value="NZ_CADIKH010000012.1"/>
</dbReference>
<feature type="transmembrane region" description="Helical" evidence="6">
    <location>
        <begin position="12"/>
        <end position="33"/>
    </location>
</feature>
<dbReference type="EMBL" id="CADIKH010000012">
    <property type="protein sequence ID" value="CAB3756851.1"/>
    <property type="molecule type" value="Genomic_DNA"/>
</dbReference>
<keyword evidence="2 6" id="KW-0812">Transmembrane</keyword>
<evidence type="ECO:0000256" key="6">
    <source>
        <dbReference type="SAM" id="Phobius"/>
    </source>
</evidence>
<evidence type="ECO:0000313" key="8">
    <source>
        <dbReference type="Proteomes" id="UP000494363"/>
    </source>
</evidence>
<dbReference type="AlphaFoldDB" id="A0A6J5DU20"/>
<dbReference type="PRINTS" id="PR01490">
    <property type="entry name" value="RTXTOXIND"/>
</dbReference>
<keyword evidence="4 6" id="KW-0472">Membrane</keyword>
<reference evidence="7 8" key="1">
    <citation type="submission" date="2020-04" db="EMBL/GenBank/DDBJ databases">
        <authorList>
            <person name="De Canck E."/>
        </authorList>
    </citation>
    <scope>NUCLEOTIDE SEQUENCE [LARGE SCALE GENOMIC DNA]</scope>
    <source>
        <strain evidence="7 8">LMG 29542</strain>
    </source>
</reference>
<evidence type="ECO:0000256" key="5">
    <source>
        <dbReference type="SAM" id="Coils"/>
    </source>
</evidence>